<dbReference type="NCBIfam" id="TIGR03943">
    <property type="entry name" value="TIGR03943 family putative permease subunit"/>
    <property type="match status" value="1"/>
</dbReference>
<feature type="transmembrane region" description="Helical" evidence="1">
    <location>
        <begin position="71"/>
        <end position="88"/>
    </location>
</feature>
<protein>
    <recommendedName>
        <fullName evidence="6">TIGR03943 family protein</fullName>
    </recommendedName>
</protein>
<dbReference type="OrthoDB" id="9770408at2"/>
<feature type="transmembrane region" description="Helical" evidence="1">
    <location>
        <begin position="9"/>
        <end position="26"/>
    </location>
</feature>
<dbReference type="InterPro" id="IPR048493">
    <property type="entry name" value="DUF1980_N"/>
</dbReference>
<feature type="domain" description="DUF1980" evidence="3">
    <location>
        <begin position="137"/>
        <end position="261"/>
    </location>
</feature>
<gene>
    <name evidence="4" type="ORF">LF65_05200</name>
</gene>
<dbReference type="STRING" id="1520.LF65_05200"/>
<dbReference type="EMBL" id="CP010086">
    <property type="protein sequence ID" value="AJH01725.1"/>
    <property type="molecule type" value="Genomic_DNA"/>
</dbReference>
<evidence type="ECO:0000259" key="3">
    <source>
        <dbReference type="Pfam" id="PF21537"/>
    </source>
</evidence>
<feature type="domain" description="DUF1980" evidence="2">
    <location>
        <begin position="10"/>
        <end position="96"/>
    </location>
</feature>
<dbReference type="Pfam" id="PF21537">
    <property type="entry name" value="DUF1980_C"/>
    <property type="match status" value="1"/>
</dbReference>
<proteinExistence type="predicted"/>
<keyword evidence="1" id="KW-0812">Transmembrane</keyword>
<dbReference type="KEGG" id="cbei:LF65_05200"/>
<evidence type="ECO:0000313" key="5">
    <source>
        <dbReference type="Proteomes" id="UP000031866"/>
    </source>
</evidence>
<evidence type="ECO:0000256" key="1">
    <source>
        <dbReference type="SAM" id="Phobius"/>
    </source>
</evidence>
<dbReference type="InterPro" id="IPR052955">
    <property type="entry name" value="UPF0703_membrane_permease"/>
</dbReference>
<dbReference type="Pfam" id="PF09323">
    <property type="entry name" value="DUF1980"/>
    <property type="match status" value="1"/>
</dbReference>
<keyword evidence="1" id="KW-1133">Transmembrane helix</keyword>
<organism evidence="4 5">
    <name type="scientific">Clostridium beijerinckii</name>
    <name type="common">Clostridium MP</name>
    <dbReference type="NCBI Taxonomy" id="1520"/>
    <lineage>
        <taxon>Bacteria</taxon>
        <taxon>Bacillati</taxon>
        <taxon>Bacillota</taxon>
        <taxon>Clostridia</taxon>
        <taxon>Eubacteriales</taxon>
        <taxon>Clostridiaceae</taxon>
        <taxon>Clostridium</taxon>
    </lineage>
</organism>
<accession>A0A0B5QHA7</accession>
<feature type="transmembrane region" description="Helical" evidence="1">
    <location>
        <begin position="38"/>
        <end position="59"/>
    </location>
</feature>
<keyword evidence="1" id="KW-0472">Membrane</keyword>
<dbReference type="InterPro" id="IPR015402">
    <property type="entry name" value="DUF1980"/>
</dbReference>
<reference evidence="5" key="1">
    <citation type="submission" date="2014-12" db="EMBL/GenBank/DDBJ databases">
        <title>Genome sequence of Clostridium beijerinckii strain 59B.</title>
        <authorList>
            <person name="Little G.T."/>
            <person name="Minton N.P."/>
        </authorList>
    </citation>
    <scope>NUCLEOTIDE SEQUENCE [LARGE SCALE GENOMIC DNA]</scope>
    <source>
        <strain evidence="5">59B</strain>
    </source>
</reference>
<dbReference type="PANTHER" id="PTHR40047">
    <property type="entry name" value="UPF0703 PROTEIN YCGQ"/>
    <property type="match status" value="1"/>
</dbReference>
<dbReference type="Proteomes" id="UP000031866">
    <property type="component" value="Chromosome"/>
</dbReference>
<name>A0A0B5QHA7_CLOBE</name>
<dbReference type="RefSeq" id="WP_041900204.1">
    <property type="nucleotide sequence ID" value="NZ_CP010086.2"/>
</dbReference>
<dbReference type="InterPro" id="IPR048447">
    <property type="entry name" value="DUF1980_C"/>
</dbReference>
<dbReference type="AlphaFoldDB" id="A0A0B5QHA7"/>
<dbReference type="PANTHER" id="PTHR40047:SF1">
    <property type="entry name" value="UPF0703 PROTEIN YCGQ"/>
    <property type="match status" value="1"/>
</dbReference>
<evidence type="ECO:0008006" key="6">
    <source>
        <dbReference type="Google" id="ProtNLM"/>
    </source>
</evidence>
<sequence length="262" mass="29990">MKRISSDIIIKILILLCFGIFYFKIIKNNEIIMYVHPRIIPFAILGMLAMFAIALFLITDSRRTKKKNTKLRNYVVFIVPLVMVFFMQSTSANSSIKTDDIGANFSGSLSANLTYDNSKPNPSDQKINNVEQGKYDDDLYIKDNVIEVDVNNFLHSFDELTENANNYDGQEIEIKGFVYKDTTLNNNEFIVGRFVMACCAADLQVVGIKCDSNNQEIYSKDTWVKIRGKLKTETVKYAVNPVIVVEHIEKDPNPKTEYLYPF</sequence>
<evidence type="ECO:0000313" key="4">
    <source>
        <dbReference type="EMBL" id="AJH01725.1"/>
    </source>
</evidence>
<evidence type="ECO:0000259" key="2">
    <source>
        <dbReference type="Pfam" id="PF09323"/>
    </source>
</evidence>